<keyword evidence="13" id="KW-1185">Reference proteome</keyword>
<evidence type="ECO:0000256" key="11">
    <source>
        <dbReference type="ARBA" id="ARBA00093666"/>
    </source>
</evidence>
<dbReference type="InterPro" id="IPR006311">
    <property type="entry name" value="TAT_signal"/>
</dbReference>
<dbReference type="PANTHER" id="PTHR37425:SF1">
    <property type="entry name" value="OUTER MEMBRANE PROTEIN"/>
    <property type="match status" value="1"/>
</dbReference>
<dbReference type="InterPro" id="IPR009045">
    <property type="entry name" value="Zn_M74/Hedgehog-like"/>
</dbReference>
<dbReference type="KEGG" id="nall:PP769_01020"/>
<dbReference type="Gene3D" id="3.30.1380.10">
    <property type="match status" value="1"/>
</dbReference>
<dbReference type="Proteomes" id="UP001302719">
    <property type="component" value="Chromosome"/>
</dbReference>
<dbReference type="RefSeq" id="WP_312644114.1">
    <property type="nucleotide sequence ID" value="NZ_CP116967.1"/>
</dbReference>
<evidence type="ECO:0000313" key="12">
    <source>
        <dbReference type="EMBL" id="WNM58374.1"/>
    </source>
</evidence>
<dbReference type="GO" id="GO:0046872">
    <property type="term" value="F:metal ion binding"/>
    <property type="evidence" value="ECO:0007669"/>
    <property type="project" value="UniProtKB-KW"/>
</dbReference>
<name>A0AA96GAB1_9BACT</name>
<dbReference type="InterPro" id="IPR010275">
    <property type="entry name" value="MepK"/>
</dbReference>
<evidence type="ECO:0000256" key="10">
    <source>
        <dbReference type="ARBA" id="ARBA00093448"/>
    </source>
</evidence>
<keyword evidence="4" id="KW-0479">Metal-binding</keyword>
<dbReference type="GO" id="GO:0071555">
    <property type="term" value="P:cell wall organization"/>
    <property type="evidence" value="ECO:0007669"/>
    <property type="project" value="UniProtKB-KW"/>
</dbReference>
<evidence type="ECO:0000256" key="2">
    <source>
        <dbReference type="ARBA" id="ARBA00004776"/>
    </source>
</evidence>
<gene>
    <name evidence="12" type="ORF">PP769_01020</name>
</gene>
<comment type="similarity">
    <text evidence="10">Belongs to the peptidase M15 family.</text>
</comment>
<keyword evidence="8" id="KW-0482">Metalloprotease</keyword>
<comment type="pathway">
    <text evidence="2">Cell wall biogenesis; cell wall polysaccharide biosynthesis.</text>
</comment>
<dbReference type="SUPFAM" id="SSF55166">
    <property type="entry name" value="Hedgehog/DD-peptidase"/>
    <property type="match status" value="1"/>
</dbReference>
<evidence type="ECO:0000256" key="5">
    <source>
        <dbReference type="ARBA" id="ARBA00022729"/>
    </source>
</evidence>
<dbReference type="Pfam" id="PF05951">
    <property type="entry name" value="Peptidase_M15_2"/>
    <property type="match status" value="1"/>
</dbReference>
<keyword evidence="5" id="KW-0732">Signal</keyword>
<protein>
    <recommendedName>
        <fullName evidence="11">Murein endopeptidase K</fullName>
    </recommendedName>
</protein>
<keyword evidence="6" id="KW-0378">Hydrolase</keyword>
<evidence type="ECO:0000256" key="4">
    <source>
        <dbReference type="ARBA" id="ARBA00022723"/>
    </source>
</evidence>
<dbReference type="AlphaFoldDB" id="A0AA96GAB1"/>
<keyword evidence="7" id="KW-0862">Zinc</keyword>
<reference evidence="12 13" key="1">
    <citation type="submission" date="2023-01" db="EMBL/GenBank/DDBJ databases">
        <title>Cultivation and genomic characterization of new, ubiquitous marine nitrite-oxidizing bacteria from the Nitrospirales.</title>
        <authorList>
            <person name="Mueller A.J."/>
            <person name="Daebeler A."/>
            <person name="Herbold C.W."/>
            <person name="Kirkegaard R.H."/>
            <person name="Daims H."/>
        </authorList>
    </citation>
    <scope>NUCLEOTIDE SEQUENCE [LARGE SCALE GENOMIC DNA]</scope>
    <source>
        <strain evidence="12 13">VA</strain>
    </source>
</reference>
<keyword evidence="9" id="KW-0961">Cell wall biogenesis/degradation</keyword>
<organism evidence="12 13">
    <name type="scientific">Candidatus Nitrospira allomarina</name>
    <dbReference type="NCBI Taxonomy" id="3020900"/>
    <lineage>
        <taxon>Bacteria</taxon>
        <taxon>Pseudomonadati</taxon>
        <taxon>Nitrospirota</taxon>
        <taxon>Nitrospiria</taxon>
        <taxon>Nitrospirales</taxon>
        <taxon>Nitrospiraceae</taxon>
        <taxon>Nitrospira</taxon>
    </lineage>
</organism>
<comment type="cofactor">
    <cofactor evidence="1">
        <name>Zn(2+)</name>
        <dbReference type="ChEBI" id="CHEBI:29105"/>
    </cofactor>
</comment>
<dbReference type="EMBL" id="CP116967">
    <property type="protein sequence ID" value="WNM58374.1"/>
    <property type="molecule type" value="Genomic_DNA"/>
</dbReference>
<evidence type="ECO:0000256" key="9">
    <source>
        <dbReference type="ARBA" id="ARBA00023316"/>
    </source>
</evidence>
<evidence type="ECO:0000256" key="6">
    <source>
        <dbReference type="ARBA" id="ARBA00022801"/>
    </source>
</evidence>
<accession>A0AA96GAB1</accession>
<dbReference type="GO" id="GO:0008237">
    <property type="term" value="F:metallopeptidase activity"/>
    <property type="evidence" value="ECO:0007669"/>
    <property type="project" value="UniProtKB-KW"/>
</dbReference>
<evidence type="ECO:0000256" key="8">
    <source>
        <dbReference type="ARBA" id="ARBA00023049"/>
    </source>
</evidence>
<proteinExistence type="inferred from homology"/>
<sequence>MSQETEELWSRRFFLKSSLAGMMILGSRLMFPESAWAQSLPEGRLHLYNAHTDERLQVTYRNQSGQYDQEALKDINYLLRCHHSKKICQMDIQLLEYMNQVEKLVGQGKEIHVYSAYRSPSYNKLLIRLGRGAAPNSLHTVGQAMDFSIPGVRLSKIRRAAVKLRLGGVGYYGRRGFIHIDTGAVRYW</sequence>
<evidence type="ECO:0000313" key="13">
    <source>
        <dbReference type="Proteomes" id="UP001302719"/>
    </source>
</evidence>
<dbReference type="PROSITE" id="PS51318">
    <property type="entry name" value="TAT"/>
    <property type="match status" value="1"/>
</dbReference>
<dbReference type="GO" id="GO:0006508">
    <property type="term" value="P:proteolysis"/>
    <property type="evidence" value="ECO:0007669"/>
    <property type="project" value="UniProtKB-KW"/>
</dbReference>
<evidence type="ECO:0000256" key="3">
    <source>
        <dbReference type="ARBA" id="ARBA00022670"/>
    </source>
</evidence>
<evidence type="ECO:0000256" key="7">
    <source>
        <dbReference type="ARBA" id="ARBA00022833"/>
    </source>
</evidence>
<evidence type="ECO:0000256" key="1">
    <source>
        <dbReference type="ARBA" id="ARBA00001947"/>
    </source>
</evidence>
<keyword evidence="3" id="KW-0645">Protease</keyword>
<dbReference type="PANTHER" id="PTHR37425">
    <property type="match status" value="1"/>
</dbReference>